<protein>
    <submittedName>
        <fullName evidence="1">Uncharacterized protein</fullName>
    </submittedName>
</protein>
<accession>A0A7M3MIY2</accession>
<organism evidence="1 2">
    <name type="scientific">Oceanidesulfovibrio indonesiensis</name>
    <dbReference type="NCBI Taxonomy" id="54767"/>
    <lineage>
        <taxon>Bacteria</taxon>
        <taxon>Pseudomonadati</taxon>
        <taxon>Thermodesulfobacteriota</taxon>
        <taxon>Desulfovibrionia</taxon>
        <taxon>Desulfovibrionales</taxon>
        <taxon>Desulfovibrionaceae</taxon>
        <taxon>Oceanidesulfovibrio</taxon>
    </lineage>
</organism>
<evidence type="ECO:0000313" key="2">
    <source>
        <dbReference type="Proteomes" id="UP000448292"/>
    </source>
</evidence>
<dbReference type="Proteomes" id="UP000448292">
    <property type="component" value="Unassembled WGS sequence"/>
</dbReference>
<comment type="caution">
    <text evidence="1">The sequence shown here is derived from an EMBL/GenBank/DDBJ whole genome shotgun (WGS) entry which is preliminary data.</text>
</comment>
<dbReference type="EMBL" id="QMIE01000002">
    <property type="protein sequence ID" value="TVM19360.1"/>
    <property type="molecule type" value="Genomic_DNA"/>
</dbReference>
<reference evidence="1 2" key="1">
    <citation type="submission" date="2018-06" db="EMBL/GenBank/DDBJ databases">
        <title>Complete genome of Desulfovibrio indonesiensis P37SLT.</title>
        <authorList>
            <person name="Crispim J.S."/>
            <person name="Vidigal P.M.P."/>
            <person name="Silva L.C.F."/>
            <person name="Laguardia C.N."/>
            <person name="Araujo L.C."/>
            <person name="Dias R.S."/>
            <person name="Sousa M.P."/>
            <person name="Paula S.O."/>
            <person name="Silva C."/>
        </authorList>
    </citation>
    <scope>NUCLEOTIDE SEQUENCE [LARGE SCALE GENOMIC DNA]</scope>
    <source>
        <strain evidence="1 2">P37SLT</strain>
    </source>
</reference>
<evidence type="ECO:0000313" key="1">
    <source>
        <dbReference type="EMBL" id="TVM19360.1"/>
    </source>
</evidence>
<keyword evidence="2" id="KW-1185">Reference proteome</keyword>
<sequence>MPVRRVIFNIHHRMHSFHFFVDFLTVAFGTETNPSYGIEPGGGIGFFQRTPAESLSFRRPIEGSSRFEPYDMKSDRQFGGRGIREFLLAVLQKMSARRAGGRARSMKIGKIMV</sequence>
<name>A0A7M3MIY2_9BACT</name>
<proteinExistence type="predicted"/>
<dbReference type="AlphaFoldDB" id="A0A7M3MIY2"/>
<gene>
    <name evidence="1" type="ORF">DPQ33_03090</name>
</gene>